<comment type="caution">
    <text evidence="3">The sequence shown here is derived from an EMBL/GenBank/DDBJ whole genome shotgun (WGS) entry which is preliminary data.</text>
</comment>
<dbReference type="Pfam" id="PF00501">
    <property type="entry name" value="AMP-binding"/>
    <property type="match status" value="1"/>
</dbReference>
<dbReference type="PANTHER" id="PTHR44845:SF4">
    <property type="entry name" value="NONRIBOSOMAL PEPTIDE SYNTHASE INPA"/>
    <property type="match status" value="1"/>
</dbReference>
<keyword evidence="1" id="KW-0596">Phosphopantetheine</keyword>
<dbReference type="Pfam" id="PF00550">
    <property type="entry name" value="PP-binding"/>
    <property type="match status" value="1"/>
</dbReference>
<keyword evidence="4" id="KW-1185">Reference proteome</keyword>
<dbReference type="PROSITE" id="PS50075">
    <property type="entry name" value="CARRIER"/>
    <property type="match status" value="1"/>
</dbReference>
<evidence type="ECO:0000256" key="1">
    <source>
        <dbReference type="ARBA" id="ARBA00022450"/>
    </source>
</evidence>
<gene>
    <name evidence="3" type="ORF">ST47_g3826</name>
</gene>
<dbReference type="Pfam" id="PF07993">
    <property type="entry name" value="NAD_binding_4"/>
    <property type="match status" value="1"/>
</dbReference>
<dbReference type="EMBL" id="JYNV01000144">
    <property type="protein sequence ID" value="KZM25032.1"/>
    <property type="molecule type" value="Genomic_DNA"/>
</dbReference>
<dbReference type="Gene3D" id="3.40.50.12780">
    <property type="entry name" value="N-terminal domain of ligase-like"/>
    <property type="match status" value="1"/>
</dbReference>
<dbReference type="InterPro" id="IPR042099">
    <property type="entry name" value="ANL_N_sf"/>
</dbReference>
<protein>
    <submittedName>
        <fullName evidence="3">Catalytic</fullName>
    </submittedName>
</protein>
<dbReference type="STRING" id="5454.A0A163GVF3"/>
<evidence type="ECO:0000313" key="4">
    <source>
        <dbReference type="Proteomes" id="UP000076837"/>
    </source>
</evidence>
<reference evidence="3 4" key="1">
    <citation type="journal article" date="2016" name="Sci. Rep.">
        <title>Draft genome sequencing and secretome analysis of fungal phytopathogen Ascochyta rabiei provides insight into the necrotrophic effector repertoire.</title>
        <authorList>
            <person name="Verma S."/>
            <person name="Gazara R.K."/>
            <person name="Nizam S."/>
            <person name="Parween S."/>
            <person name="Chattopadhyay D."/>
            <person name="Verma P.K."/>
        </authorList>
    </citation>
    <scope>NUCLEOTIDE SEQUENCE [LARGE SCALE GENOMIC DNA]</scope>
    <source>
        <strain evidence="3 4">ArDII</strain>
    </source>
</reference>
<organism evidence="3 4">
    <name type="scientific">Didymella rabiei</name>
    <name type="common">Chickpea ascochyta blight fungus</name>
    <name type="synonym">Mycosphaerella rabiei</name>
    <dbReference type="NCBI Taxonomy" id="5454"/>
    <lineage>
        <taxon>Eukaryota</taxon>
        <taxon>Fungi</taxon>
        <taxon>Dikarya</taxon>
        <taxon>Ascomycota</taxon>
        <taxon>Pezizomycotina</taxon>
        <taxon>Dothideomycetes</taxon>
        <taxon>Pleosporomycetidae</taxon>
        <taxon>Pleosporales</taxon>
        <taxon>Pleosporineae</taxon>
        <taxon>Didymellaceae</taxon>
        <taxon>Ascochyta</taxon>
    </lineage>
</organism>
<name>A0A163GVF3_DIDRA</name>
<evidence type="ECO:0000256" key="2">
    <source>
        <dbReference type="ARBA" id="ARBA00022553"/>
    </source>
</evidence>
<dbReference type="InterPro" id="IPR020845">
    <property type="entry name" value="AMP-binding_CS"/>
</dbReference>
<dbReference type="InterPro" id="IPR013120">
    <property type="entry name" value="FAR_NAD-bd"/>
</dbReference>
<sequence length="1307" mass="142284">MSSSIVISIPLQSKLHAFCSTNNVSPVSIAKLAFATVLHQYFDASTFTCFEGRSNDCDEHTLYPIAKGQQVKYNSGLASTATIRAALHFGETHQPSDDNITPLLIQDAATATLSDTFVTKNLNAGLVFAKGATSALEASSSSSAAALNGLGLLLRLDTESLLAQISYKADQVSKFTAEGFADAFAAAIQCIVTTSIDTVVANLDICGAQSRETISQWNQHSTSVPNKLLHDLVGQGFRHKPDAVAILSWDGELSYSDLDKRSSNLAAYLMETYDLGPGQKVALCFEKCTWAIVSMLATLKTGAAYSCLDPSHPSARHDSLINALNASVVLTSTLYESRFKDHSVLVPTEELVRQHRQYRPTDVQPSDTCMVAFTSGSTGNPKGIVHTHNSLVTGIVSNARPQYLDREGVSTYQWSSFTFDVSMIEIYAPLIYGGRICIPSDEERINSVEESMNRMAVNWAYFTPSFARLFAQYNIPSLQTLLMGGEVVTADDINAWNNRVKVIHSYGPAESATFFLAEFNGPCPKIVPIGPAPNTYAWIVNPNNHELLSPLGAIGEMVYEGPGLLKEYLGDPMKTEQVLVDAPLWRKTIDAPAPSSKLYKSGDLVRYLPNGTMMYVGRKDTMVKVRGQKLEVEEVESVIRKSLGGLGQVAVDLVEFHHSGPRLVVFLQFSEGRELNKDSSGGSSGALHLSSISDQKMSTLTGQIRSLLVDTLPEYMVPRIFLPLAKLPTNSNGKLDRAKLKEHARNLSTNELLKYADSGSSKDILTDISTDDNVALEISDILIKILSGSESVEEHPLKGKNATLENLGLDSLRTVSFARSVNESFGLKIPIKTFRRVNLSVQDIAEIVRRQDQGITQSEEHSRAAIILQDIEKLDKELASVQLEKEMPPKTNIQTSKSSVFLTGATGFLGSQILRQLLALARVSKVIVLVRAKDISVGFERIVAAATTAKWWEPALASRVEVWLGDLAKPRLGLSLSQWVRLEGTCVNESEAVTNIIHNGAAVNWSSTYERLRATNVLSTVQILKIVLAGNGHLQTCTYVSGGDMHLSEKAVADDNLRLSSADGYSQSKFASDILVQRCSARAAAGQRINMVKPGIIIGTATEGISNIDDFIWRLAAGVCEAGAFVDGEQNAVVCLAGADQVAQRIIHSCLGRQCDGDSPPEVVRMTEGITAGDFWKVVSDRTGVILRAIDTDEWFRIMNANVSRKGSLHLLWPVMEWVEQRKGRIGDPQLRRCRASSCSGHCLDPSVGQGGDITGLQCQRDESTRRKTLQALRKSVEYLSSLGFLLPNSGPNNAGQNVFSRSGVNK</sequence>
<dbReference type="Gene3D" id="1.10.1200.10">
    <property type="entry name" value="ACP-like"/>
    <property type="match status" value="1"/>
</dbReference>
<dbReference type="InterPro" id="IPR036291">
    <property type="entry name" value="NAD(P)-bd_dom_sf"/>
</dbReference>
<dbReference type="PROSITE" id="PS00455">
    <property type="entry name" value="AMP_BINDING"/>
    <property type="match status" value="1"/>
</dbReference>
<dbReference type="SUPFAM" id="SSF47336">
    <property type="entry name" value="ACP-like"/>
    <property type="match status" value="1"/>
</dbReference>
<keyword evidence="2" id="KW-0597">Phosphoprotein</keyword>
<dbReference type="CDD" id="cd05918">
    <property type="entry name" value="A_NRPS_SidN3_like"/>
    <property type="match status" value="1"/>
</dbReference>
<accession>A0A163GVF3</accession>
<dbReference type="InterPro" id="IPR009081">
    <property type="entry name" value="PP-bd_ACP"/>
</dbReference>
<dbReference type="InterPro" id="IPR000873">
    <property type="entry name" value="AMP-dep_synth/lig_dom"/>
</dbReference>
<dbReference type="InterPro" id="IPR045851">
    <property type="entry name" value="AMP-bd_C_sf"/>
</dbReference>
<dbReference type="SUPFAM" id="SSF51735">
    <property type="entry name" value="NAD(P)-binding Rossmann-fold domains"/>
    <property type="match status" value="1"/>
</dbReference>
<dbReference type="SUPFAM" id="SSF56801">
    <property type="entry name" value="Acetyl-CoA synthetase-like"/>
    <property type="match status" value="1"/>
</dbReference>
<dbReference type="InterPro" id="IPR036736">
    <property type="entry name" value="ACP-like_sf"/>
</dbReference>
<proteinExistence type="predicted"/>
<dbReference type="PANTHER" id="PTHR44845">
    <property type="entry name" value="CARRIER DOMAIN-CONTAINING PROTEIN"/>
    <property type="match status" value="1"/>
</dbReference>
<dbReference type="Gene3D" id="3.40.50.720">
    <property type="entry name" value="NAD(P)-binding Rossmann-like Domain"/>
    <property type="match status" value="1"/>
</dbReference>
<dbReference type="Proteomes" id="UP000076837">
    <property type="component" value="Unassembled WGS sequence"/>
</dbReference>
<evidence type="ECO:0000313" key="3">
    <source>
        <dbReference type="EMBL" id="KZM25032.1"/>
    </source>
</evidence>
<dbReference type="Gene3D" id="3.30.300.30">
    <property type="match status" value="1"/>
</dbReference>